<dbReference type="Proteomes" id="UP000297595">
    <property type="component" value="Unassembled WGS sequence"/>
</dbReference>
<proteinExistence type="predicted"/>
<comment type="caution">
    <text evidence="1">The sequence shown here is derived from an EMBL/GenBank/DDBJ whole genome shotgun (WGS) entry which is preliminary data.</text>
</comment>
<dbReference type="AlphaFoldDB" id="A0A8H2DT48"/>
<evidence type="ECO:0008006" key="3">
    <source>
        <dbReference type="Google" id="ProtNLM"/>
    </source>
</evidence>
<evidence type="ECO:0000313" key="2">
    <source>
        <dbReference type="Proteomes" id="UP000297595"/>
    </source>
</evidence>
<accession>A0A8H2DT48</accession>
<name>A0A8H2DT48_ORBOL</name>
<reference evidence="1 2" key="1">
    <citation type="submission" date="2019-03" db="EMBL/GenBank/DDBJ databases">
        <title>Nematode-trapping fungi genome.</title>
        <authorList>
            <person name="Vidal-Diez De Ulzurrun G."/>
        </authorList>
    </citation>
    <scope>NUCLEOTIDE SEQUENCE [LARGE SCALE GENOMIC DNA]</scope>
    <source>
        <strain evidence="1 2">TWF154</strain>
    </source>
</reference>
<organism evidence="1 2">
    <name type="scientific">Orbilia oligospora</name>
    <name type="common">Nematode-trapping fungus</name>
    <name type="synonym">Arthrobotrys oligospora</name>
    <dbReference type="NCBI Taxonomy" id="2813651"/>
    <lineage>
        <taxon>Eukaryota</taxon>
        <taxon>Fungi</taxon>
        <taxon>Dikarya</taxon>
        <taxon>Ascomycota</taxon>
        <taxon>Pezizomycotina</taxon>
        <taxon>Orbiliomycetes</taxon>
        <taxon>Orbiliales</taxon>
        <taxon>Orbiliaceae</taxon>
        <taxon>Orbilia</taxon>
    </lineage>
</organism>
<protein>
    <recommendedName>
        <fullName evidence="3">F-box domain-containing protein</fullName>
    </recommendedName>
</protein>
<gene>
    <name evidence="1" type="ORF">EYR41_009775</name>
</gene>
<dbReference type="EMBL" id="SOZJ01000006">
    <property type="protein sequence ID" value="TGJ65831.1"/>
    <property type="molecule type" value="Genomic_DNA"/>
</dbReference>
<evidence type="ECO:0000313" key="1">
    <source>
        <dbReference type="EMBL" id="TGJ65831.1"/>
    </source>
</evidence>
<sequence>MTVEWHRRNWSDWKIDKEHWTKDWAWTGLEREKISALCKKWDINEKTKSIILGGKNSEALLPLLLYLTPNLKSLDLGEVDLPLVDLGIQAYVPGDETYSSALKLLGCEFDEDDDGDDDDRDYRRRTYNDRVQMAYYNCLSSYQPLEHSLFFFDNLRYKVDGNIMGPKKMFPGIANLEFFRITGPKDHKSAYGLSLHRLECFPTLLLPRIQSVEILSTFSHWDSHEPLSDGPSTLKRLTFIRGFDDRQDPERVTFFEKVSKITTRVFLQNIKCLEPSKILVSGGGFNEMGEWNFYEERRREVARKQKAFVLIRGKLQTLKPPPIVVTSNKIIPNVLKHLNRSGVFSLMLSCKALYDICYPDLWAKLCFGRRYKDPRPSVTAEASHRLVKSFELSGAGGLEKLERLELDQGFYIAVDDSDQSPKEILSVLANQIELGNTPKLSHLSLDWTFVAARMQSRVEAEFHDPFGNFPFSGIERMTLECAELDTAEGKAMKRITDQEWTPVENLLLGDVKVSTLKWLDISPPSGGLGEEMRYKGYPKDFINCMLKKNIQLSDECLQPLASKIAISYRMERAKVMENVFSMHVANLKTRLCAALDTYAEDTALQTLRETRSIGEEFQSEMRDKPVDMLVQQFENELGPEFIAKCTEILRVQLREGGPTSFSVPQMDQYGSSDSY</sequence>